<keyword evidence="1" id="KW-0732">Signal</keyword>
<reference evidence="2" key="2">
    <citation type="journal article" date="2021" name="Microbiome">
        <title>Successional dynamics and alternative stable states in a saline activated sludge microbial community over 9 years.</title>
        <authorList>
            <person name="Wang Y."/>
            <person name="Ye J."/>
            <person name="Ju F."/>
            <person name="Liu L."/>
            <person name="Boyd J.A."/>
            <person name="Deng Y."/>
            <person name="Parks D.H."/>
            <person name="Jiang X."/>
            <person name="Yin X."/>
            <person name="Woodcroft B.J."/>
            <person name="Tyson G.W."/>
            <person name="Hugenholtz P."/>
            <person name="Polz M.F."/>
            <person name="Zhang T."/>
        </authorList>
    </citation>
    <scope>NUCLEOTIDE SEQUENCE</scope>
    <source>
        <strain evidence="2">HKST-UBA02</strain>
    </source>
</reference>
<comment type="caution">
    <text evidence="2">The sequence shown here is derived from an EMBL/GenBank/DDBJ whole genome shotgun (WGS) entry which is preliminary data.</text>
</comment>
<organism evidence="2 3">
    <name type="scientific">Eiseniibacteriota bacterium</name>
    <dbReference type="NCBI Taxonomy" id="2212470"/>
    <lineage>
        <taxon>Bacteria</taxon>
        <taxon>Candidatus Eiseniibacteriota</taxon>
    </lineage>
</organism>
<feature type="non-terminal residue" evidence="2">
    <location>
        <position position="576"/>
    </location>
</feature>
<sequence length="576" mass="60307">MKRVLLTCVPFLVLCLGANTMSHSATQATTEGMNQPADSWTDLDVDPGSIPLGLLFDSGIPVTNPNFTCGGCFAWSSTYFHTGTDYDLTGRRFSVPAGSFASAFRLWWAYGEEGPHPNSTNMGGGPGDFSSITLDLYDASGPGGAPGALLANLTGTWTTLDAGTYYKEFFLDSPYVFTGTDYYVSLRGETTESAYGATLLWLTCADPDPYIDFEDYFNPINGTTSGWAPYPTLAPCFEDLDFGLQIVGGGSADLVHLDPEPGCINATEPCRTVDVDFERADVSAVRGVSVTFELTDLVLCAGVSSISEGPYLSGHCGGSCTSFHVIDNMDGSYTVDCAILGTGCGPDSSGTLFQIEVGAAVPSGTGTIEITQVIVRDCVNMPVPGLAGDVATLDIDTDPPPPVSDLNTLRIKNGNGSDGLTSIQVTFTDIGAAEYEVYRAPFGDASGSAYPEYDDIGGAPPVTPTYPPTAPWTLTSVTTSGDLDEPPVRGFWYYAVFAKDECGNASAVSNIPRGRLNYHLGDVAGGGDNLVGGLDISALGASYGDPTPPASAHLDVGPTSDFSVDGLPLTDNVINF</sequence>
<proteinExistence type="predicted"/>
<feature type="signal peptide" evidence="1">
    <location>
        <begin position="1"/>
        <end position="24"/>
    </location>
</feature>
<name>A0A956NGJ6_UNCEI</name>
<dbReference type="AlphaFoldDB" id="A0A956NGJ6"/>
<dbReference type="Proteomes" id="UP000739538">
    <property type="component" value="Unassembled WGS sequence"/>
</dbReference>
<evidence type="ECO:0000313" key="3">
    <source>
        <dbReference type="Proteomes" id="UP000739538"/>
    </source>
</evidence>
<accession>A0A956NGJ6</accession>
<dbReference type="EMBL" id="JAGQHS010000183">
    <property type="protein sequence ID" value="MCA9758544.1"/>
    <property type="molecule type" value="Genomic_DNA"/>
</dbReference>
<evidence type="ECO:0000256" key="1">
    <source>
        <dbReference type="SAM" id="SignalP"/>
    </source>
</evidence>
<reference evidence="2" key="1">
    <citation type="submission" date="2020-04" db="EMBL/GenBank/DDBJ databases">
        <authorList>
            <person name="Zhang T."/>
        </authorList>
    </citation>
    <scope>NUCLEOTIDE SEQUENCE</scope>
    <source>
        <strain evidence="2">HKST-UBA02</strain>
    </source>
</reference>
<gene>
    <name evidence="2" type="ORF">KDA27_22295</name>
</gene>
<protein>
    <submittedName>
        <fullName evidence="2">Uncharacterized protein</fullName>
    </submittedName>
</protein>
<evidence type="ECO:0000313" key="2">
    <source>
        <dbReference type="EMBL" id="MCA9758544.1"/>
    </source>
</evidence>
<feature type="chain" id="PRO_5037925759" evidence="1">
    <location>
        <begin position="25"/>
        <end position="576"/>
    </location>
</feature>